<reference evidence="1" key="1">
    <citation type="submission" date="2022-10" db="EMBL/GenBank/DDBJ databases">
        <title>Completed Genome Sequence of two octocoral isolated bacterium, Endozoicomonas euniceicola EF212T and Endozoicomonas gorgoniicola PS125T.</title>
        <authorList>
            <person name="Chiou Y.-J."/>
            <person name="Chen Y.-H."/>
        </authorList>
    </citation>
    <scope>NUCLEOTIDE SEQUENCE</scope>
    <source>
        <strain evidence="1">EF212</strain>
    </source>
</reference>
<sequence>MSQQLEQRVHGKHLHLKDLLNEAGEEKKSESQFRILKRLCSCAFPIYDITGCEHEALIILINIAAGEQEKILYKSVAKKNLKDKAFQKKSLSSLAGALTHNGKLFDSTLRSRLLVLPEYDPDNVRVHSGSIAQGRDIGYAYNSNLVRVQKWILTPFIYRNKRICLAQVLGGKSNKLMAILKDLGLDEAFAEEIKAGFEKTANRRPKQIDGSQIIVQDEKGNDLALSPLCSHLIHCELQNRLREDPFYKLANTVNVGSPVNAGGYGNLVSDSGGQLKLLSVRRSRYLSLLERFYHQVNNDLPVFNAIEVHQLDDIEYETYEHNNSEQESEYLNIGHLTKIRRKVSRLVYSLLKPVLKVKSRVGSHAQWLKHYQVLLAEQLIAKPADSVTIKLKVAWLSVALGHKRVTKVRNALLENTFCKDFDIKDKAKFSNVVEKDLVILNPEQLINISASAVLAYVMNQLDSSLPANIKQYIRNDVKRELSRLLKNE</sequence>
<keyword evidence="2" id="KW-1185">Reference proteome</keyword>
<name>A0ABY6GUB5_9GAMM</name>
<protein>
    <submittedName>
        <fullName evidence="1">Uncharacterized protein</fullName>
    </submittedName>
</protein>
<dbReference type="Proteomes" id="UP001163255">
    <property type="component" value="Chromosome"/>
</dbReference>
<evidence type="ECO:0000313" key="1">
    <source>
        <dbReference type="EMBL" id="UYM16290.1"/>
    </source>
</evidence>
<dbReference type="EMBL" id="CP103300">
    <property type="protein sequence ID" value="UYM16290.1"/>
    <property type="molecule type" value="Genomic_DNA"/>
</dbReference>
<dbReference type="RefSeq" id="WP_262598589.1">
    <property type="nucleotide sequence ID" value="NZ_CP103300.1"/>
</dbReference>
<accession>A0ABY6GUB5</accession>
<gene>
    <name evidence="1" type="ORF">NX720_26430</name>
</gene>
<proteinExistence type="predicted"/>
<organism evidence="1 2">
    <name type="scientific">Endozoicomonas euniceicola</name>
    <dbReference type="NCBI Taxonomy" id="1234143"/>
    <lineage>
        <taxon>Bacteria</taxon>
        <taxon>Pseudomonadati</taxon>
        <taxon>Pseudomonadota</taxon>
        <taxon>Gammaproteobacteria</taxon>
        <taxon>Oceanospirillales</taxon>
        <taxon>Endozoicomonadaceae</taxon>
        <taxon>Endozoicomonas</taxon>
    </lineage>
</organism>
<evidence type="ECO:0000313" key="2">
    <source>
        <dbReference type="Proteomes" id="UP001163255"/>
    </source>
</evidence>